<gene>
    <name evidence="15" type="primary">LOC106000088</name>
</gene>
<dbReference type="GO" id="GO:0005634">
    <property type="term" value="C:nucleus"/>
    <property type="evidence" value="ECO:0007669"/>
    <property type="project" value="TreeGrafter"/>
</dbReference>
<comment type="catalytic activity">
    <reaction evidence="8">
        <text>L-seryl-[protein] + ATP = O-phospho-L-seryl-[protein] + ADP + H(+)</text>
        <dbReference type="Rhea" id="RHEA:17989"/>
        <dbReference type="Rhea" id="RHEA-COMP:9863"/>
        <dbReference type="Rhea" id="RHEA-COMP:11604"/>
        <dbReference type="ChEBI" id="CHEBI:15378"/>
        <dbReference type="ChEBI" id="CHEBI:29999"/>
        <dbReference type="ChEBI" id="CHEBI:30616"/>
        <dbReference type="ChEBI" id="CHEBI:83421"/>
        <dbReference type="ChEBI" id="CHEBI:456216"/>
        <dbReference type="EC" id="2.7.11.1"/>
    </reaction>
</comment>
<dbReference type="InterPro" id="IPR017441">
    <property type="entry name" value="Protein_kinase_ATP_BS"/>
</dbReference>
<dbReference type="FunFam" id="3.30.200.20:FF:000003">
    <property type="entry name" value="Non-specific serine/threonine protein kinase"/>
    <property type="match status" value="1"/>
</dbReference>
<dbReference type="GO" id="GO:0004674">
    <property type="term" value="F:protein serine/threonine kinase activity"/>
    <property type="evidence" value="ECO:0007669"/>
    <property type="project" value="UniProtKB-KW"/>
</dbReference>
<feature type="domain" description="UBA" evidence="13">
    <location>
        <begin position="290"/>
        <end position="330"/>
    </location>
</feature>
<dbReference type="SUPFAM" id="SSF56112">
    <property type="entry name" value="Protein kinase-like (PK-like)"/>
    <property type="match status" value="1"/>
</dbReference>
<evidence type="ECO:0000256" key="4">
    <source>
        <dbReference type="ARBA" id="ARBA00022741"/>
    </source>
</evidence>
<dbReference type="GO" id="GO:0035556">
    <property type="term" value="P:intracellular signal transduction"/>
    <property type="evidence" value="ECO:0007669"/>
    <property type="project" value="TreeGrafter"/>
</dbReference>
<dbReference type="FunFam" id="1.10.510.10:FF:000571">
    <property type="entry name" value="Maternal embryonic leucine zipper kinase"/>
    <property type="match status" value="1"/>
</dbReference>
<evidence type="ECO:0000256" key="10">
    <source>
        <dbReference type="RuleBase" id="RU000304"/>
    </source>
</evidence>
<keyword evidence="4 9" id="KW-0547">Nucleotide-binding</keyword>
<feature type="binding site" evidence="9">
    <location>
        <position position="56"/>
    </location>
    <ligand>
        <name>ATP</name>
        <dbReference type="ChEBI" id="CHEBI:30616"/>
    </ligand>
</feature>
<keyword evidence="6 9" id="KW-0067">ATP-binding</keyword>
<evidence type="ECO:0000256" key="5">
    <source>
        <dbReference type="ARBA" id="ARBA00022777"/>
    </source>
</evidence>
<dbReference type="PROSITE" id="PS50011">
    <property type="entry name" value="PROTEIN_KINASE_DOM"/>
    <property type="match status" value="1"/>
</dbReference>
<evidence type="ECO:0000313" key="14">
    <source>
        <dbReference type="Proteomes" id="UP000081671"/>
    </source>
</evidence>
<dbReference type="PANTHER" id="PTHR24346">
    <property type="entry name" value="MAP/MICROTUBULE AFFINITY-REGULATING KINASE"/>
    <property type="match status" value="1"/>
</dbReference>
<feature type="region of interest" description="Disordered" evidence="11">
    <location>
        <begin position="448"/>
        <end position="475"/>
    </location>
</feature>
<dbReference type="InterPro" id="IPR000719">
    <property type="entry name" value="Prot_kinase_dom"/>
</dbReference>
<dbReference type="Proteomes" id="UP000081671">
    <property type="component" value="Unplaced"/>
</dbReference>
<dbReference type="GO" id="GO:0045719">
    <property type="term" value="P:negative regulation of glycogen biosynthetic process"/>
    <property type="evidence" value="ECO:0007669"/>
    <property type="project" value="TreeGrafter"/>
</dbReference>
<keyword evidence="3" id="KW-0808">Transferase</keyword>
<evidence type="ECO:0000313" key="15">
    <source>
        <dbReference type="RefSeq" id="XP_012890743.1"/>
    </source>
</evidence>
<name>A0A1S3GPD9_DIPOR</name>
<dbReference type="PROSITE" id="PS50030">
    <property type="entry name" value="UBA"/>
    <property type="match status" value="1"/>
</dbReference>
<dbReference type="PANTHER" id="PTHR24346:SF85">
    <property type="entry name" value="RIKEN CDNA 1810024B03 GENE"/>
    <property type="match status" value="1"/>
</dbReference>
<feature type="compositionally biased region" description="Basic and acidic residues" evidence="11">
    <location>
        <begin position="387"/>
        <end position="398"/>
    </location>
</feature>
<dbReference type="FunCoup" id="A0A1S3GPD9">
    <property type="interactions" value="42"/>
</dbReference>
<dbReference type="InterPro" id="IPR015940">
    <property type="entry name" value="UBA"/>
</dbReference>
<dbReference type="PROSITE" id="PS00107">
    <property type="entry name" value="PROTEIN_KINASE_ATP"/>
    <property type="match status" value="1"/>
</dbReference>
<dbReference type="KEGG" id="dord:106000088"/>
<dbReference type="GO" id="GO:0005524">
    <property type="term" value="F:ATP binding"/>
    <property type="evidence" value="ECO:0007669"/>
    <property type="project" value="UniProtKB-UniRule"/>
</dbReference>
<dbReference type="RefSeq" id="XP_012890743.1">
    <property type="nucleotide sequence ID" value="XM_013035289.1"/>
</dbReference>
<evidence type="ECO:0000256" key="9">
    <source>
        <dbReference type="PROSITE-ProRule" id="PRU10141"/>
    </source>
</evidence>
<organism evidence="14 15">
    <name type="scientific">Dipodomys ordii</name>
    <name type="common">Ord's kangaroo rat</name>
    <dbReference type="NCBI Taxonomy" id="10020"/>
    <lineage>
        <taxon>Eukaryota</taxon>
        <taxon>Metazoa</taxon>
        <taxon>Chordata</taxon>
        <taxon>Craniata</taxon>
        <taxon>Vertebrata</taxon>
        <taxon>Euteleostomi</taxon>
        <taxon>Mammalia</taxon>
        <taxon>Eutheria</taxon>
        <taxon>Euarchontoglires</taxon>
        <taxon>Glires</taxon>
        <taxon>Rodentia</taxon>
        <taxon>Castorimorpha</taxon>
        <taxon>Heteromyidae</taxon>
        <taxon>Dipodomyinae</taxon>
        <taxon>Dipodomys</taxon>
    </lineage>
</organism>
<keyword evidence="5" id="KW-0418">Kinase</keyword>
<keyword evidence="14" id="KW-1185">Reference proteome</keyword>
<dbReference type="InterPro" id="IPR011009">
    <property type="entry name" value="Kinase-like_dom_sf"/>
</dbReference>
<dbReference type="SMART" id="SM00165">
    <property type="entry name" value="UBA"/>
    <property type="match status" value="1"/>
</dbReference>
<evidence type="ECO:0000256" key="1">
    <source>
        <dbReference type="ARBA" id="ARBA00012513"/>
    </source>
</evidence>
<accession>A0A1S3GPD9</accession>
<comment type="catalytic activity">
    <reaction evidence="7">
        <text>L-threonyl-[protein] + ATP = O-phospho-L-threonyl-[protein] + ADP + H(+)</text>
        <dbReference type="Rhea" id="RHEA:46608"/>
        <dbReference type="Rhea" id="RHEA-COMP:11060"/>
        <dbReference type="Rhea" id="RHEA-COMP:11605"/>
        <dbReference type="ChEBI" id="CHEBI:15378"/>
        <dbReference type="ChEBI" id="CHEBI:30013"/>
        <dbReference type="ChEBI" id="CHEBI:30616"/>
        <dbReference type="ChEBI" id="CHEBI:61977"/>
        <dbReference type="ChEBI" id="CHEBI:456216"/>
        <dbReference type="EC" id="2.7.11.1"/>
    </reaction>
</comment>
<dbReference type="GeneID" id="106000088"/>
<dbReference type="AlphaFoldDB" id="A0A1S3GPD9"/>
<evidence type="ECO:0000256" key="8">
    <source>
        <dbReference type="ARBA" id="ARBA00048679"/>
    </source>
</evidence>
<feature type="domain" description="Protein kinase" evidence="12">
    <location>
        <begin position="27"/>
        <end position="274"/>
    </location>
</feature>
<dbReference type="PROSITE" id="PS00108">
    <property type="entry name" value="PROTEIN_KINASE_ST"/>
    <property type="match status" value="1"/>
</dbReference>
<proteinExistence type="inferred from homology"/>
<dbReference type="InterPro" id="IPR008271">
    <property type="entry name" value="Ser/Thr_kinase_AS"/>
</dbReference>
<dbReference type="SMART" id="SM00220">
    <property type="entry name" value="S_TKc"/>
    <property type="match status" value="1"/>
</dbReference>
<dbReference type="Gene3D" id="1.10.510.10">
    <property type="entry name" value="Transferase(Phosphotransferase) domain 1"/>
    <property type="match status" value="1"/>
</dbReference>
<evidence type="ECO:0000256" key="7">
    <source>
        <dbReference type="ARBA" id="ARBA00047899"/>
    </source>
</evidence>
<evidence type="ECO:0000256" key="3">
    <source>
        <dbReference type="ARBA" id="ARBA00022679"/>
    </source>
</evidence>
<dbReference type="CDD" id="cd14003">
    <property type="entry name" value="STKc_AMPK-like"/>
    <property type="match status" value="1"/>
</dbReference>
<dbReference type="GO" id="GO:0005829">
    <property type="term" value="C:cytosol"/>
    <property type="evidence" value="ECO:0007669"/>
    <property type="project" value="TreeGrafter"/>
</dbReference>
<sequence length="475" mass="53004">MFSDIEEEGSWLGSGDSSLEELLRAQYRVLRDIGEGGFAEVKLAQHLLTHTFVAIKVIPKTKDDAILNMERDLMRSLDHPNVIKLYEIIETDELVCLVLEYAERGNLQDLVDTVGCMWEEEARSLFRQITHATCYCHNMGIAHRDLKLDNILLDAQGKPKLCDFGLGVRCLEGQRLQMVCGTLPFCAPEILTHESYDGTKADVWSLGVVLYTLVVGRPPFRGITTVQMEKAVLKGEFGFPAHVSADFRDLVTSMVAVDPKRRPSLQRVLEHPWLQQGVQEPPAPESHPPRPDLSILEAMAGMGYDPQQVKEALSAKSYNALMGVYLMLEQKKSESGDQSDHPKTLHPAMALTGALSLRVPPARSSAFALRSFARKEDQKAPAPDVLAETKDSGPHEDPAESQDSPPAGQSYIGVKSRRVWKRLRRCLTWLRGLCCCLPLGKTECRNKVVPVESEKSEESEKREESEKSAERLESS</sequence>
<keyword evidence="2 10" id="KW-0723">Serine/threonine-protein kinase</keyword>
<dbReference type="OrthoDB" id="193931at2759"/>
<feature type="region of interest" description="Disordered" evidence="11">
    <location>
        <begin position="373"/>
        <end position="411"/>
    </location>
</feature>
<evidence type="ECO:0000256" key="6">
    <source>
        <dbReference type="ARBA" id="ARBA00022840"/>
    </source>
</evidence>
<evidence type="ECO:0000256" key="2">
    <source>
        <dbReference type="ARBA" id="ARBA00022527"/>
    </source>
</evidence>
<dbReference type="EC" id="2.7.11.1" evidence="1"/>
<comment type="similarity">
    <text evidence="10">Belongs to the protein kinase superfamily.</text>
</comment>
<evidence type="ECO:0000256" key="11">
    <source>
        <dbReference type="SAM" id="MobiDB-lite"/>
    </source>
</evidence>
<protein>
    <recommendedName>
        <fullName evidence="1">non-specific serine/threonine protein kinase</fullName>
        <ecNumber evidence="1">2.7.11.1</ecNumber>
    </recommendedName>
</protein>
<reference evidence="15" key="1">
    <citation type="submission" date="2025-08" db="UniProtKB">
        <authorList>
            <consortium name="RefSeq"/>
        </authorList>
    </citation>
    <scope>IDENTIFICATION</scope>
    <source>
        <tissue evidence="15">Kidney</tissue>
    </source>
</reference>
<evidence type="ECO:0000259" key="12">
    <source>
        <dbReference type="PROSITE" id="PS50011"/>
    </source>
</evidence>
<evidence type="ECO:0000259" key="13">
    <source>
        <dbReference type="PROSITE" id="PS50030"/>
    </source>
</evidence>
<dbReference type="InParanoid" id="A0A1S3GPD9"/>
<dbReference type="Pfam" id="PF00069">
    <property type="entry name" value="Pkinase"/>
    <property type="match status" value="1"/>
</dbReference>